<name>A0A381TNN6_9ZZZZ</name>
<dbReference type="GO" id="GO:0016705">
    <property type="term" value="F:oxidoreductase activity, acting on paired donors, with incorporation or reduction of molecular oxygen"/>
    <property type="evidence" value="ECO:0007669"/>
    <property type="project" value="InterPro"/>
</dbReference>
<dbReference type="InterPro" id="IPR050564">
    <property type="entry name" value="F420-G6PD/mer"/>
</dbReference>
<evidence type="ECO:0000313" key="3">
    <source>
        <dbReference type="EMBL" id="SVA17148.1"/>
    </source>
</evidence>
<sequence>VPTADRPAGDESRAVSESVHREVPARRSEGRPSTLAAVELGLTIHLTDRSIDVRDLAVEAEARGFSSLWLPEHTHIPASRRTPIPMGGVDLADEYPRSPDPYVSLAAAAALTDQIRLGTGVALVAQHHPINLAKAVASVDALSNGRFVLGIGYGWNVEEMAHHGVEFRTRRAQAREHVLAMRELWTGEAGEYHGDFVDFSPSWAWPKPVRSGGPPVYIGGGAGPKMFAAVAEFADGWLPIGGSGVRAALSDLRAACEERGRDAGELDVIPFGTLPDEGKLEYYAGLGITEVVLRLPSALRDEVLPVLDEFTRFID</sequence>
<proteinExistence type="predicted"/>
<evidence type="ECO:0000259" key="2">
    <source>
        <dbReference type="Pfam" id="PF00296"/>
    </source>
</evidence>
<reference evidence="3" key="1">
    <citation type="submission" date="2018-05" db="EMBL/GenBank/DDBJ databases">
        <authorList>
            <person name="Lanie J.A."/>
            <person name="Ng W.-L."/>
            <person name="Kazmierczak K.M."/>
            <person name="Andrzejewski T.M."/>
            <person name="Davidsen T.M."/>
            <person name="Wayne K.J."/>
            <person name="Tettelin H."/>
            <person name="Glass J.I."/>
            <person name="Rusch D."/>
            <person name="Podicherti R."/>
            <person name="Tsui H.-C.T."/>
            <person name="Winkler M.E."/>
        </authorList>
    </citation>
    <scope>NUCLEOTIDE SEQUENCE</scope>
</reference>
<dbReference type="PANTHER" id="PTHR43244">
    <property type="match status" value="1"/>
</dbReference>
<feature type="non-terminal residue" evidence="3">
    <location>
        <position position="1"/>
    </location>
</feature>
<feature type="domain" description="Luciferase-like" evidence="2">
    <location>
        <begin position="52"/>
        <end position="272"/>
    </location>
</feature>
<dbReference type="CDD" id="cd01097">
    <property type="entry name" value="Tetrahydromethanopterin_reductase"/>
    <property type="match status" value="1"/>
</dbReference>
<dbReference type="SUPFAM" id="SSF51679">
    <property type="entry name" value="Bacterial luciferase-like"/>
    <property type="match status" value="1"/>
</dbReference>
<feature type="compositionally biased region" description="Basic and acidic residues" evidence="1">
    <location>
        <begin position="7"/>
        <end position="30"/>
    </location>
</feature>
<feature type="region of interest" description="Disordered" evidence="1">
    <location>
        <begin position="1"/>
        <end position="32"/>
    </location>
</feature>
<dbReference type="InterPro" id="IPR036661">
    <property type="entry name" value="Luciferase-like_sf"/>
</dbReference>
<accession>A0A381TNN6</accession>
<dbReference type="InterPro" id="IPR019921">
    <property type="entry name" value="Lucif-like_OxRdtase_Rv2161c"/>
</dbReference>
<evidence type="ECO:0000256" key="1">
    <source>
        <dbReference type="SAM" id="MobiDB-lite"/>
    </source>
</evidence>
<dbReference type="PANTHER" id="PTHR43244:SF2">
    <property type="entry name" value="CONSERVED HYPOTHETICAL ALANINE AND PROLINE-RICH PROTEIN"/>
    <property type="match status" value="1"/>
</dbReference>
<dbReference type="NCBIfam" id="TIGR03619">
    <property type="entry name" value="F420_Rv2161c"/>
    <property type="match status" value="1"/>
</dbReference>
<dbReference type="Pfam" id="PF00296">
    <property type="entry name" value="Bac_luciferase"/>
    <property type="match status" value="1"/>
</dbReference>
<organism evidence="3">
    <name type="scientific">marine metagenome</name>
    <dbReference type="NCBI Taxonomy" id="408172"/>
    <lineage>
        <taxon>unclassified sequences</taxon>
        <taxon>metagenomes</taxon>
        <taxon>ecological metagenomes</taxon>
    </lineage>
</organism>
<dbReference type="InterPro" id="IPR011251">
    <property type="entry name" value="Luciferase-like_dom"/>
</dbReference>
<dbReference type="AlphaFoldDB" id="A0A381TNN6"/>
<protein>
    <recommendedName>
        <fullName evidence="2">Luciferase-like domain-containing protein</fullName>
    </recommendedName>
</protein>
<dbReference type="EMBL" id="UINC01004828">
    <property type="protein sequence ID" value="SVA17148.1"/>
    <property type="molecule type" value="Genomic_DNA"/>
</dbReference>
<dbReference type="Gene3D" id="3.20.20.30">
    <property type="entry name" value="Luciferase-like domain"/>
    <property type="match status" value="1"/>
</dbReference>
<gene>
    <name evidence="3" type="ORF">METZ01_LOCUS70002</name>
</gene>